<feature type="transmembrane region" description="Helical" evidence="5">
    <location>
        <begin position="232"/>
        <end position="255"/>
    </location>
</feature>
<feature type="transmembrane region" description="Helical" evidence="5">
    <location>
        <begin position="202"/>
        <end position="226"/>
    </location>
</feature>
<evidence type="ECO:0000313" key="6">
    <source>
        <dbReference type="EMBL" id="MCG2418752.1"/>
    </source>
</evidence>
<name>A0A9X1QWM6_9FLAO</name>
<dbReference type="InterPro" id="IPR036259">
    <property type="entry name" value="MFS_trans_sf"/>
</dbReference>
<feature type="transmembrane region" description="Helical" evidence="5">
    <location>
        <begin position="275"/>
        <end position="296"/>
    </location>
</feature>
<dbReference type="SUPFAM" id="SSF103473">
    <property type="entry name" value="MFS general substrate transporter"/>
    <property type="match status" value="1"/>
</dbReference>
<keyword evidence="7" id="KW-1185">Reference proteome</keyword>
<dbReference type="RefSeq" id="WP_237602561.1">
    <property type="nucleotide sequence ID" value="NZ_JAIRBA010000010.1"/>
</dbReference>
<dbReference type="AlphaFoldDB" id="A0A9X1QWM6"/>
<reference evidence="6" key="1">
    <citation type="submission" date="2021-09" db="EMBL/GenBank/DDBJ databases">
        <title>Genome of Aequorivita sp. strain F47161.</title>
        <authorList>
            <person name="Wang Y."/>
        </authorList>
    </citation>
    <scope>NUCLEOTIDE SEQUENCE</scope>
    <source>
        <strain evidence="6">F47161</strain>
    </source>
</reference>
<dbReference type="Gene3D" id="1.20.1250.20">
    <property type="entry name" value="MFS general substrate transporter like domains"/>
    <property type="match status" value="1"/>
</dbReference>
<evidence type="ECO:0000256" key="1">
    <source>
        <dbReference type="ARBA" id="ARBA00004141"/>
    </source>
</evidence>
<feature type="transmembrane region" description="Helical" evidence="5">
    <location>
        <begin position="340"/>
        <end position="360"/>
    </location>
</feature>
<evidence type="ECO:0000256" key="3">
    <source>
        <dbReference type="ARBA" id="ARBA00022989"/>
    </source>
</evidence>
<evidence type="ECO:0000256" key="4">
    <source>
        <dbReference type="ARBA" id="ARBA00023136"/>
    </source>
</evidence>
<keyword evidence="4 5" id="KW-0472">Membrane</keyword>
<feature type="transmembrane region" description="Helical" evidence="5">
    <location>
        <begin position="15"/>
        <end position="34"/>
    </location>
</feature>
<feature type="transmembrane region" description="Helical" evidence="5">
    <location>
        <begin position="316"/>
        <end position="333"/>
    </location>
</feature>
<sequence length="519" mass="58569">MYNKGPFADWVPKPLMLLLIIIFLFPMLAVMGVYTSNTTDIAGALATYSEYISLANNATTIGMAIAVMIVLRIKMRFRSKEIIAGSAIILAILSFVIGTTDNPLVVVTASFFIGFFKMFPMIEMILPVMFILSPTGDRGKFYAIFYPLTIGIGQLSAYLMSNLVFTSSWQAPYFFMAALMLVIAALSLIFQHNQRFSFKMPLYQIDWLSLGLLAISAMCFNVGLTFMRQQGWFSSSLIIWALLLGIVLLLATILIQKTRKRKLIKFDFILKKVNISHSLILLMFLGVYLASTSIFVQYTVGVLGYNNLINAKLNLWMIPGIVIGGVFAFYSFKNKWNLKYYIASGFIAFFLHTLMLYLLIQPQMNIEYFYIPMILKGAGMGILFIGIWFYASLDLEMNDMLGIIGILLMVRTFLATAFGGVIIGWATYQGQWQSLNDISMHLDTGNFANGMSIYGTTQINAMLASLKIVLGSLCWLIIPILIFVLTHHYGQFNYRRLILFRKVIRGNSIKGYKFSNQLT</sequence>
<evidence type="ECO:0000313" key="7">
    <source>
        <dbReference type="Proteomes" id="UP001139461"/>
    </source>
</evidence>
<feature type="transmembrane region" description="Helical" evidence="5">
    <location>
        <begin position="83"/>
        <end position="100"/>
    </location>
</feature>
<comment type="subcellular location">
    <subcellularLocation>
        <location evidence="1">Membrane</location>
        <topology evidence="1">Multi-pass membrane protein</topology>
    </subcellularLocation>
</comment>
<evidence type="ECO:0008006" key="8">
    <source>
        <dbReference type="Google" id="ProtNLM"/>
    </source>
</evidence>
<organism evidence="6 7">
    <name type="scientific">Aequorivita vitellina</name>
    <dbReference type="NCBI Taxonomy" id="2874475"/>
    <lineage>
        <taxon>Bacteria</taxon>
        <taxon>Pseudomonadati</taxon>
        <taxon>Bacteroidota</taxon>
        <taxon>Flavobacteriia</taxon>
        <taxon>Flavobacteriales</taxon>
        <taxon>Flavobacteriaceae</taxon>
        <taxon>Aequorivita</taxon>
    </lineage>
</organism>
<proteinExistence type="predicted"/>
<accession>A0A9X1QWM6</accession>
<feature type="transmembrane region" description="Helical" evidence="5">
    <location>
        <begin position="366"/>
        <end position="391"/>
    </location>
</feature>
<feature type="transmembrane region" description="Helical" evidence="5">
    <location>
        <begin position="468"/>
        <end position="486"/>
    </location>
</feature>
<dbReference type="GO" id="GO:0005886">
    <property type="term" value="C:plasma membrane"/>
    <property type="evidence" value="ECO:0007669"/>
    <property type="project" value="TreeGrafter"/>
</dbReference>
<evidence type="ECO:0000256" key="5">
    <source>
        <dbReference type="SAM" id="Phobius"/>
    </source>
</evidence>
<feature type="transmembrane region" description="Helical" evidence="5">
    <location>
        <begin position="144"/>
        <end position="165"/>
    </location>
</feature>
<gene>
    <name evidence="6" type="ORF">K8089_06935</name>
</gene>
<dbReference type="EMBL" id="JAIRBA010000010">
    <property type="protein sequence ID" value="MCG2418752.1"/>
    <property type="molecule type" value="Genomic_DNA"/>
</dbReference>
<keyword evidence="2 5" id="KW-0812">Transmembrane</keyword>
<feature type="transmembrane region" description="Helical" evidence="5">
    <location>
        <begin position="403"/>
        <end position="426"/>
    </location>
</feature>
<dbReference type="GO" id="GO:0022857">
    <property type="term" value="F:transmembrane transporter activity"/>
    <property type="evidence" value="ECO:0007669"/>
    <property type="project" value="TreeGrafter"/>
</dbReference>
<feature type="transmembrane region" description="Helical" evidence="5">
    <location>
        <begin position="171"/>
        <end position="190"/>
    </location>
</feature>
<dbReference type="PANTHER" id="PTHR23501:SF5">
    <property type="entry name" value="TRANSPORT PROTEIN"/>
    <property type="match status" value="1"/>
</dbReference>
<keyword evidence="3 5" id="KW-1133">Transmembrane helix</keyword>
<feature type="transmembrane region" description="Helical" evidence="5">
    <location>
        <begin position="106"/>
        <end position="132"/>
    </location>
</feature>
<comment type="caution">
    <text evidence="6">The sequence shown here is derived from an EMBL/GenBank/DDBJ whole genome shotgun (WGS) entry which is preliminary data.</text>
</comment>
<protein>
    <recommendedName>
        <fullName evidence="8">MFS transporter</fullName>
    </recommendedName>
</protein>
<dbReference type="PANTHER" id="PTHR23501">
    <property type="entry name" value="MAJOR FACILITATOR SUPERFAMILY"/>
    <property type="match status" value="1"/>
</dbReference>
<dbReference type="Proteomes" id="UP001139461">
    <property type="component" value="Unassembled WGS sequence"/>
</dbReference>
<evidence type="ECO:0000256" key="2">
    <source>
        <dbReference type="ARBA" id="ARBA00022692"/>
    </source>
</evidence>